<organism evidence="2">
    <name type="scientific">Siphoviridae sp. ctFIm6</name>
    <dbReference type="NCBI Taxonomy" id="2827818"/>
    <lineage>
        <taxon>Viruses</taxon>
        <taxon>Duplodnaviria</taxon>
        <taxon>Heunggongvirae</taxon>
        <taxon>Uroviricota</taxon>
        <taxon>Caudoviricetes</taxon>
    </lineage>
</organism>
<name>A0A8S5SJQ4_9CAUD</name>
<protein>
    <submittedName>
        <fullName evidence="2">Uncharacterized protein</fullName>
    </submittedName>
</protein>
<evidence type="ECO:0000313" key="2">
    <source>
        <dbReference type="EMBL" id="DAF51051.1"/>
    </source>
</evidence>
<dbReference type="EMBL" id="BK032608">
    <property type="protein sequence ID" value="DAF51051.1"/>
    <property type="molecule type" value="Genomic_DNA"/>
</dbReference>
<sequence length="95" mass="10079">MRGASCGDPCTLPRGQKSFDPASADRMPPFTQKIFPTGKCGRGCCGADPAVAGMQRDWTGCSTGRSPGRDPHDKRVRIGHRPPGGVEGLRTYAGY</sequence>
<reference evidence="2" key="1">
    <citation type="journal article" date="2021" name="Proc. Natl. Acad. Sci. U.S.A.">
        <title>A Catalog of Tens of Thousands of Viruses from Human Metagenomes Reveals Hidden Associations with Chronic Diseases.</title>
        <authorList>
            <person name="Tisza M.J."/>
            <person name="Buck C.B."/>
        </authorList>
    </citation>
    <scope>NUCLEOTIDE SEQUENCE</scope>
    <source>
        <strain evidence="2">CtFIm6</strain>
    </source>
</reference>
<accession>A0A8S5SJQ4</accession>
<feature type="region of interest" description="Disordered" evidence="1">
    <location>
        <begin position="60"/>
        <end position="95"/>
    </location>
</feature>
<proteinExistence type="predicted"/>
<feature type="region of interest" description="Disordered" evidence="1">
    <location>
        <begin position="1"/>
        <end position="29"/>
    </location>
</feature>
<evidence type="ECO:0000256" key="1">
    <source>
        <dbReference type="SAM" id="MobiDB-lite"/>
    </source>
</evidence>